<dbReference type="AlphaFoldDB" id="M4EHF3"/>
<dbReference type="EnsemblPlants" id="Bra028218.1">
    <property type="protein sequence ID" value="Bra028218.1-P"/>
    <property type="gene ID" value="Bra028218"/>
</dbReference>
<keyword evidence="3" id="KW-1185">Reference proteome</keyword>
<accession>M4EHF3</accession>
<feature type="compositionally biased region" description="Polar residues" evidence="1">
    <location>
        <begin position="15"/>
        <end position="27"/>
    </location>
</feature>
<reference evidence="2 3" key="1">
    <citation type="journal article" date="2011" name="Nat. Genet.">
        <title>The genome of the mesopolyploid crop species Brassica rapa.</title>
        <authorList>
            <consortium name="Brassica rapa Genome Sequencing Project Consortium"/>
            <person name="Wang X."/>
            <person name="Wang H."/>
            <person name="Wang J."/>
            <person name="Sun R."/>
            <person name="Wu J."/>
            <person name="Liu S."/>
            <person name="Bai Y."/>
            <person name="Mun J.H."/>
            <person name="Bancroft I."/>
            <person name="Cheng F."/>
            <person name="Huang S."/>
            <person name="Li X."/>
            <person name="Hua W."/>
            <person name="Wang J."/>
            <person name="Wang X."/>
            <person name="Freeling M."/>
            <person name="Pires J.C."/>
            <person name="Paterson A.H."/>
            <person name="Chalhoub B."/>
            <person name="Wang B."/>
            <person name="Hayward A."/>
            <person name="Sharpe A.G."/>
            <person name="Park B.S."/>
            <person name="Weisshaar B."/>
            <person name="Liu B."/>
            <person name="Li B."/>
            <person name="Liu B."/>
            <person name="Tong C."/>
            <person name="Song C."/>
            <person name="Duran C."/>
            <person name="Peng C."/>
            <person name="Geng C."/>
            <person name="Koh C."/>
            <person name="Lin C."/>
            <person name="Edwards D."/>
            <person name="Mu D."/>
            <person name="Shen D."/>
            <person name="Soumpourou E."/>
            <person name="Li F."/>
            <person name="Fraser F."/>
            <person name="Conant G."/>
            <person name="Lassalle G."/>
            <person name="King G.J."/>
            <person name="Bonnema G."/>
            <person name="Tang H."/>
            <person name="Wang H."/>
            <person name="Belcram H."/>
            <person name="Zhou H."/>
            <person name="Hirakawa H."/>
            <person name="Abe H."/>
            <person name="Guo H."/>
            <person name="Wang H."/>
            <person name="Jin H."/>
            <person name="Parkin I.A."/>
            <person name="Batley J."/>
            <person name="Kim J.S."/>
            <person name="Just J."/>
            <person name="Li J."/>
            <person name="Xu J."/>
            <person name="Deng J."/>
            <person name="Kim J.A."/>
            <person name="Li J."/>
            <person name="Yu J."/>
            <person name="Meng J."/>
            <person name="Wang J."/>
            <person name="Min J."/>
            <person name="Poulain J."/>
            <person name="Wang J."/>
            <person name="Hatakeyama K."/>
            <person name="Wu K."/>
            <person name="Wang L."/>
            <person name="Fang L."/>
            <person name="Trick M."/>
            <person name="Links M.G."/>
            <person name="Zhao M."/>
            <person name="Jin M."/>
            <person name="Ramchiary N."/>
            <person name="Drou N."/>
            <person name="Berkman P.J."/>
            <person name="Cai Q."/>
            <person name="Huang Q."/>
            <person name="Li R."/>
            <person name="Tabata S."/>
            <person name="Cheng S."/>
            <person name="Zhang S."/>
            <person name="Zhang S."/>
            <person name="Huang S."/>
            <person name="Sato S."/>
            <person name="Sun S."/>
            <person name="Kwon S.J."/>
            <person name="Choi S.R."/>
            <person name="Lee T.H."/>
            <person name="Fan W."/>
            <person name="Zhao X."/>
            <person name="Tan X."/>
            <person name="Xu X."/>
            <person name="Wang Y."/>
            <person name="Qiu Y."/>
            <person name="Yin Y."/>
            <person name="Li Y."/>
            <person name="Du Y."/>
            <person name="Liao Y."/>
            <person name="Lim Y."/>
            <person name="Narusaka Y."/>
            <person name="Wang Y."/>
            <person name="Wang Z."/>
            <person name="Li Z."/>
            <person name="Wang Z."/>
            <person name="Xiong Z."/>
            <person name="Zhang Z."/>
        </authorList>
    </citation>
    <scope>NUCLEOTIDE SEQUENCE [LARGE SCALE GENOMIC DNA]</scope>
    <source>
        <strain evidence="2 3">cv. Chiifu-401-42</strain>
    </source>
</reference>
<reference evidence="2" key="3">
    <citation type="submission" date="2023-03" db="UniProtKB">
        <authorList>
            <consortium name="EnsemblPlants"/>
        </authorList>
    </citation>
    <scope>IDENTIFICATION</scope>
    <source>
        <strain evidence="2">cv. Chiifu-401-42</strain>
    </source>
</reference>
<dbReference type="Gramene" id="Bra028218.1">
    <property type="protein sequence ID" value="Bra028218.1-P"/>
    <property type="gene ID" value="Bra028218"/>
</dbReference>
<proteinExistence type="predicted"/>
<reference evidence="2 3" key="2">
    <citation type="journal article" date="2018" name="Hortic Res">
        <title>Improved Brassica rapa reference genome by single-molecule sequencing and chromosome conformation capture technologies.</title>
        <authorList>
            <person name="Zhang L."/>
            <person name="Cai X."/>
            <person name="Wu J."/>
            <person name="Liu M."/>
            <person name="Grob S."/>
            <person name="Cheng F."/>
            <person name="Liang J."/>
            <person name="Cai C."/>
            <person name="Liu Z."/>
            <person name="Liu B."/>
            <person name="Wang F."/>
            <person name="Li S."/>
            <person name="Liu F."/>
            <person name="Li X."/>
            <person name="Cheng L."/>
            <person name="Yang W."/>
            <person name="Li M.H."/>
            <person name="Grossniklaus U."/>
            <person name="Zheng H."/>
            <person name="Wang X."/>
        </authorList>
    </citation>
    <scope>NUCLEOTIDE SEQUENCE [LARGE SCALE GENOMIC DNA]</scope>
    <source>
        <strain evidence="2 3">cv. Chiifu-401-42</strain>
    </source>
</reference>
<protein>
    <submittedName>
        <fullName evidence="2">Uncharacterized protein</fullName>
    </submittedName>
</protein>
<feature type="region of interest" description="Disordered" evidence="1">
    <location>
        <begin position="1"/>
        <end position="39"/>
    </location>
</feature>
<dbReference type="InParanoid" id="M4EHF3"/>
<sequence>MSLFCPSSLRMKNIPSPSVDPSTISSRVKSKNKSESEPLGSVDFSSLSLDLTVEVEISNPIMAIETGSPQPVVEEENEPLPIGHVSMIGVDEGEGWREKYKGGQLNPPIWRSLITLQNLSELEGLVLGIEEVLYSYFIAPMHGGEGRFHLHPRCRLPPIFEIPKKDRRHHPVFENGWAKKFAFMTLPGFSSIWHLADVSCLTVGKKTIEKVLGIPVERRQIPFLVSKEVLESCSNWGSMSGTIGEEAMAAPKATLSGGGDDDDVQFIRSSVPGINEEKIFGLLKEEACWFTHDSIVHRCTVHLDTVNPASIDTIHPLQIDIVHPASIDAVHKDTVPRCPVHPNTVHPDTVHPVKNDTTSGETQMVERPFHGFPHEQSMDHINMFEELVSFIFNEVPEDHHFCKLFHTPLLKLVLKTRPQQYDINIDQQYDHNVGKRYDLNIDKRYDLNVDKVDQRYDLNVDRRYDLNVDRRYDLNVDRWYDLRNERHTILASIDKNSCCRLTPIEIPDKDGEKLKDWDINKEITMEDFFELEVFLKGLDEAQPENLCQDSELKLDDNQHTSRKYLKTSPKASIDRNRQLHIYRHHQPDTDRHHPPDIDQCPLLDEPPCFIVEMEFTEDKMHKYEALNLVVHEHLRSPICTEEATGINKRVKRMHDHVKGEVDKGPAKAASIDTDQIPSIAIGRVSEQKKFEVCQNIFDGDTTTRSDKFGGKKMMNQNKRKMIKGDTQLSLILHFSVGVMKSRVRIRCFLHQFAKFRALLIDEMINKGEESMEALTKSKKMNSDDDTVAAPSDDTVGAPSNDTVAAPSDTTVAASIDTVAESVLEMLKRITSQLSTLTDTVRRNQSLHPT</sequence>
<evidence type="ECO:0000313" key="3">
    <source>
        <dbReference type="Proteomes" id="UP000011750"/>
    </source>
</evidence>
<evidence type="ECO:0000313" key="2">
    <source>
        <dbReference type="EnsemblPlants" id="Bra028218.1-P"/>
    </source>
</evidence>
<dbReference type="HOGENOM" id="CLU_335979_0_0_1"/>
<dbReference type="Proteomes" id="UP000011750">
    <property type="component" value="Chromosome A04"/>
</dbReference>
<dbReference type="OMA" id="LNVDRWY"/>
<feature type="region of interest" description="Disordered" evidence="1">
    <location>
        <begin position="774"/>
        <end position="805"/>
    </location>
</feature>
<evidence type="ECO:0000256" key="1">
    <source>
        <dbReference type="SAM" id="MobiDB-lite"/>
    </source>
</evidence>
<name>M4EHF3_BRACM</name>
<organism evidence="2 3">
    <name type="scientific">Brassica campestris</name>
    <name type="common">Field mustard</name>
    <dbReference type="NCBI Taxonomy" id="3711"/>
    <lineage>
        <taxon>Eukaryota</taxon>
        <taxon>Viridiplantae</taxon>
        <taxon>Streptophyta</taxon>
        <taxon>Embryophyta</taxon>
        <taxon>Tracheophyta</taxon>
        <taxon>Spermatophyta</taxon>
        <taxon>Magnoliopsida</taxon>
        <taxon>eudicotyledons</taxon>
        <taxon>Gunneridae</taxon>
        <taxon>Pentapetalae</taxon>
        <taxon>rosids</taxon>
        <taxon>malvids</taxon>
        <taxon>Brassicales</taxon>
        <taxon>Brassicaceae</taxon>
        <taxon>Brassiceae</taxon>
        <taxon>Brassica</taxon>
    </lineage>
</organism>